<dbReference type="Proteomes" id="UP001596432">
    <property type="component" value="Unassembled WGS sequence"/>
</dbReference>
<dbReference type="PROSITE" id="PS51296">
    <property type="entry name" value="RIESKE"/>
    <property type="match status" value="1"/>
</dbReference>
<dbReference type="AlphaFoldDB" id="A0ABD5YDB5"/>
<dbReference type="GeneID" id="78822650"/>
<accession>A0ABD5YDB5</accession>
<dbReference type="InterPro" id="IPR017941">
    <property type="entry name" value="Rieske_2Fe-2S"/>
</dbReference>
<feature type="domain" description="Rieske" evidence="6">
    <location>
        <begin position="201"/>
        <end position="293"/>
    </location>
</feature>
<dbReference type="InterPro" id="IPR006311">
    <property type="entry name" value="TAT_signal"/>
</dbReference>
<reference evidence="7 8" key="1">
    <citation type="journal article" date="2019" name="Int. J. Syst. Evol. Microbiol.">
        <title>The Global Catalogue of Microorganisms (GCM) 10K type strain sequencing project: providing services to taxonomists for standard genome sequencing and annotation.</title>
        <authorList>
            <consortium name="The Broad Institute Genomics Platform"/>
            <consortium name="The Broad Institute Genome Sequencing Center for Infectious Disease"/>
            <person name="Wu L."/>
            <person name="Ma J."/>
        </authorList>
    </citation>
    <scope>NUCLEOTIDE SEQUENCE [LARGE SCALE GENOMIC DNA]</scope>
    <source>
        <strain evidence="7 8">XZYJT29</strain>
    </source>
</reference>
<evidence type="ECO:0000313" key="8">
    <source>
        <dbReference type="Proteomes" id="UP001596432"/>
    </source>
</evidence>
<keyword evidence="4" id="KW-0411">Iron-sulfur</keyword>
<keyword evidence="5" id="KW-1015">Disulfide bond</keyword>
<evidence type="ECO:0000256" key="5">
    <source>
        <dbReference type="ARBA" id="ARBA00023157"/>
    </source>
</evidence>
<gene>
    <name evidence="7" type="ORF">ACFQMA_21050</name>
</gene>
<sequence length="293" mass="31241">MPLDEDKYPGETGRRRFVKGVVGSAALASVGTGGAAAMNTVTSASGGGGGPTQYMAIENTDGPAPRGMPIVPVEVNDSGELRGIFPEASTETVQGIERTVAEMDLGGVTYSSQWFQYCGLEGYHGIQPGADADNFIRAAASPPPAYEWQQDVEGDTILTVDMFDDYKEWGNGIGQDGLGKPASATWRSQAEGSKTLPVQVLRSPKVSQMANGEGEFSDLPGNVQSFIDAATDQDFMAWINKCTHFCCVPGYKQLAGSANFGAANDVYCQCHQSVYDPFSPVQKQFVARPRPEE</sequence>
<dbReference type="PANTHER" id="PTHR10134">
    <property type="entry name" value="CYTOCHROME B-C1 COMPLEX SUBUNIT RIESKE, MITOCHONDRIAL"/>
    <property type="match status" value="1"/>
</dbReference>
<dbReference type="SUPFAM" id="SSF50022">
    <property type="entry name" value="ISP domain"/>
    <property type="match status" value="1"/>
</dbReference>
<dbReference type="GO" id="GO:0051537">
    <property type="term" value="F:2 iron, 2 sulfur cluster binding"/>
    <property type="evidence" value="ECO:0007669"/>
    <property type="project" value="UniProtKB-KW"/>
</dbReference>
<evidence type="ECO:0000259" key="6">
    <source>
        <dbReference type="PROSITE" id="PS51296"/>
    </source>
</evidence>
<keyword evidence="2" id="KW-0479">Metal-binding</keyword>
<evidence type="ECO:0000256" key="2">
    <source>
        <dbReference type="ARBA" id="ARBA00022723"/>
    </source>
</evidence>
<dbReference type="GO" id="GO:0046872">
    <property type="term" value="F:metal ion binding"/>
    <property type="evidence" value="ECO:0007669"/>
    <property type="project" value="UniProtKB-KW"/>
</dbReference>
<evidence type="ECO:0000256" key="1">
    <source>
        <dbReference type="ARBA" id="ARBA00022714"/>
    </source>
</evidence>
<evidence type="ECO:0000256" key="3">
    <source>
        <dbReference type="ARBA" id="ARBA00023004"/>
    </source>
</evidence>
<keyword evidence="1" id="KW-0001">2Fe-2S</keyword>
<organism evidence="7 8">
    <name type="scientific">Halosimplex aquaticum</name>
    <dbReference type="NCBI Taxonomy" id="3026162"/>
    <lineage>
        <taxon>Archaea</taxon>
        <taxon>Methanobacteriati</taxon>
        <taxon>Methanobacteriota</taxon>
        <taxon>Stenosarchaea group</taxon>
        <taxon>Halobacteria</taxon>
        <taxon>Halobacteriales</taxon>
        <taxon>Haloarculaceae</taxon>
        <taxon>Halosimplex</taxon>
    </lineage>
</organism>
<dbReference type="InterPro" id="IPR036922">
    <property type="entry name" value="Rieske_2Fe-2S_sf"/>
</dbReference>
<comment type="caution">
    <text evidence="7">The sequence shown here is derived from an EMBL/GenBank/DDBJ whole genome shotgun (WGS) entry which is preliminary data.</text>
</comment>
<evidence type="ECO:0000313" key="7">
    <source>
        <dbReference type="EMBL" id="MFC7142314.1"/>
    </source>
</evidence>
<keyword evidence="3" id="KW-0408">Iron</keyword>
<dbReference type="InterPro" id="IPR014349">
    <property type="entry name" value="Rieske_Fe-S_prot"/>
</dbReference>
<dbReference type="EMBL" id="JBHTAS010000001">
    <property type="protein sequence ID" value="MFC7142314.1"/>
    <property type="molecule type" value="Genomic_DNA"/>
</dbReference>
<proteinExistence type="predicted"/>
<evidence type="ECO:0000256" key="4">
    <source>
        <dbReference type="ARBA" id="ARBA00023014"/>
    </source>
</evidence>
<dbReference type="Gene3D" id="2.102.10.10">
    <property type="entry name" value="Rieske [2Fe-2S] iron-sulphur domain"/>
    <property type="match status" value="1"/>
</dbReference>
<name>A0ABD5YDB5_9EURY</name>
<protein>
    <submittedName>
        <fullName evidence="7">Ubiquinol-cytochrome c reductase iron-sulfur subunit</fullName>
    </submittedName>
</protein>
<dbReference type="RefSeq" id="WP_274323381.1">
    <property type="nucleotide sequence ID" value="NZ_CP118158.1"/>
</dbReference>
<keyword evidence="8" id="KW-1185">Reference proteome</keyword>
<dbReference type="PROSITE" id="PS51318">
    <property type="entry name" value="TAT"/>
    <property type="match status" value="1"/>
</dbReference>